<dbReference type="RefSeq" id="WP_207648954.1">
    <property type="nucleotide sequence ID" value="NZ_FOXR01000004.1"/>
</dbReference>
<dbReference type="GO" id="GO:0005886">
    <property type="term" value="C:plasma membrane"/>
    <property type="evidence" value="ECO:0007669"/>
    <property type="project" value="UniProtKB-SubCell"/>
</dbReference>
<dbReference type="Gene3D" id="1.10.287.130">
    <property type="match status" value="1"/>
</dbReference>
<keyword evidence="7 14" id="KW-0812">Transmembrane</keyword>
<comment type="subcellular location">
    <subcellularLocation>
        <location evidence="2">Cell membrane</location>
        <topology evidence="2">Multi-pass membrane protein</topology>
    </subcellularLocation>
</comment>
<feature type="transmembrane region" description="Helical" evidence="14">
    <location>
        <begin position="36"/>
        <end position="55"/>
    </location>
</feature>
<dbReference type="CDD" id="cd00082">
    <property type="entry name" value="HisKA"/>
    <property type="match status" value="1"/>
</dbReference>
<reference evidence="16 17" key="1">
    <citation type="submission" date="2016-10" db="EMBL/GenBank/DDBJ databases">
        <authorList>
            <person name="de Groot N.N."/>
        </authorList>
    </citation>
    <scope>NUCLEOTIDE SEQUENCE [LARGE SCALE GENOMIC DNA]</scope>
    <source>
        <strain evidence="16 17">DSM 20678</strain>
    </source>
</reference>
<evidence type="ECO:0000256" key="6">
    <source>
        <dbReference type="ARBA" id="ARBA00022679"/>
    </source>
</evidence>
<keyword evidence="6" id="KW-0808">Transferase</keyword>
<dbReference type="STRING" id="937334.SAMN05444406_10458"/>
<evidence type="ECO:0000256" key="2">
    <source>
        <dbReference type="ARBA" id="ARBA00004651"/>
    </source>
</evidence>
<keyword evidence="17" id="KW-1185">Reference proteome</keyword>
<evidence type="ECO:0000256" key="3">
    <source>
        <dbReference type="ARBA" id="ARBA00012438"/>
    </source>
</evidence>
<dbReference type="SMART" id="SM00387">
    <property type="entry name" value="HATPase_c"/>
    <property type="match status" value="1"/>
</dbReference>
<comment type="catalytic activity">
    <reaction evidence="1">
        <text>ATP + protein L-histidine = ADP + protein N-phospho-L-histidine.</text>
        <dbReference type="EC" id="2.7.13.3"/>
    </reaction>
</comment>
<feature type="domain" description="Histidine kinase" evidence="15">
    <location>
        <begin position="121"/>
        <end position="333"/>
    </location>
</feature>
<evidence type="ECO:0000256" key="5">
    <source>
        <dbReference type="ARBA" id="ARBA00022553"/>
    </source>
</evidence>
<keyword evidence="10" id="KW-0067">ATP-binding</keyword>
<accession>A0A1I5TCI9</accession>
<evidence type="ECO:0000256" key="12">
    <source>
        <dbReference type="ARBA" id="ARBA00023012"/>
    </source>
</evidence>
<dbReference type="InterPro" id="IPR004358">
    <property type="entry name" value="Sig_transdc_His_kin-like_C"/>
</dbReference>
<evidence type="ECO:0000256" key="10">
    <source>
        <dbReference type="ARBA" id="ARBA00022840"/>
    </source>
</evidence>
<proteinExistence type="predicted"/>
<dbReference type="InterPro" id="IPR050398">
    <property type="entry name" value="HssS/ArlS-like"/>
</dbReference>
<keyword evidence="13 14" id="KW-0472">Membrane</keyword>
<evidence type="ECO:0000256" key="13">
    <source>
        <dbReference type="ARBA" id="ARBA00023136"/>
    </source>
</evidence>
<evidence type="ECO:0000256" key="8">
    <source>
        <dbReference type="ARBA" id="ARBA00022741"/>
    </source>
</evidence>
<organism evidence="16 17">
    <name type="scientific">Caldicoprobacter faecalis</name>
    <dbReference type="NCBI Taxonomy" id="937334"/>
    <lineage>
        <taxon>Bacteria</taxon>
        <taxon>Bacillati</taxon>
        <taxon>Bacillota</taxon>
        <taxon>Clostridia</taxon>
        <taxon>Caldicoprobacterales</taxon>
        <taxon>Caldicoprobacteraceae</taxon>
        <taxon>Caldicoprobacter</taxon>
    </lineage>
</organism>
<dbReference type="InterPro" id="IPR036890">
    <property type="entry name" value="HATPase_C_sf"/>
</dbReference>
<dbReference type="InterPro" id="IPR036097">
    <property type="entry name" value="HisK_dim/P_sf"/>
</dbReference>
<dbReference type="GO" id="GO:0000155">
    <property type="term" value="F:phosphorelay sensor kinase activity"/>
    <property type="evidence" value="ECO:0007669"/>
    <property type="project" value="InterPro"/>
</dbReference>
<name>A0A1I5TCI9_9FIRM</name>
<evidence type="ECO:0000256" key="11">
    <source>
        <dbReference type="ARBA" id="ARBA00022989"/>
    </source>
</evidence>
<gene>
    <name evidence="16" type="ORF">SAMN05444406_10458</name>
</gene>
<dbReference type="PROSITE" id="PS50109">
    <property type="entry name" value="HIS_KIN"/>
    <property type="match status" value="1"/>
</dbReference>
<keyword evidence="4" id="KW-1003">Cell membrane</keyword>
<dbReference type="Gene3D" id="3.30.565.10">
    <property type="entry name" value="Histidine kinase-like ATPase, C-terminal domain"/>
    <property type="match status" value="1"/>
</dbReference>
<dbReference type="EMBL" id="FOXR01000004">
    <property type="protein sequence ID" value="SFP80754.1"/>
    <property type="molecule type" value="Genomic_DNA"/>
</dbReference>
<dbReference type="CDD" id="cd00075">
    <property type="entry name" value="HATPase"/>
    <property type="match status" value="1"/>
</dbReference>
<keyword evidence="12" id="KW-0902">Two-component regulatory system</keyword>
<dbReference type="Pfam" id="PF00512">
    <property type="entry name" value="HisKA"/>
    <property type="match status" value="1"/>
</dbReference>
<protein>
    <recommendedName>
        <fullName evidence="3">histidine kinase</fullName>
        <ecNumber evidence="3">2.7.13.3</ecNumber>
    </recommendedName>
</protein>
<evidence type="ECO:0000256" key="9">
    <source>
        <dbReference type="ARBA" id="ARBA00022777"/>
    </source>
</evidence>
<dbReference type="AlphaFoldDB" id="A0A1I5TCI9"/>
<dbReference type="Pfam" id="PF02518">
    <property type="entry name" value="HATPase_c"/>
    <property type="match status" value="1"/>
</dbReference>
<evidence type="ECO:0000256" key="4">
    <source>
        <dbReference type="ARBA" id="ARBA00022475"/>
    </source>
</evidence>
<keyword evidence="8" id="KW-0547">Nucleotide-binding</keyword>
<dbReference type="SUPFAM" id="SSF55874">
    <property type="entry name" value="ATPase domain of HSP90 chaperone/DNA topoisomerase II/histidine kinase"/>
    <property type="match status" value="1"/>
</dbReference>
<keyword evidence="5" id="KW-0597">Phosphoprotein</keyword>
<dbReference type="Proteomes" id="UP000198577">
    <property type="component" value="Unassembled WGS sequence"/>
</dbReference>
<keyword evidence="9 16" id="KW-0418">Kinase</keyword>
<evidence type="ECO:0000313" key="17">
    <source>
        <dbReference type="Proteomes" id="UP000198577"/>
    </source>
</evidence>
<evidence type="ECO:0000256" key="1">
    <source>
        <dbReference type="ARBA" id="ARBA00000085"/>
    </source>
</evidence>
<keyword evidence="11 14" id="KW-1133">Transmembrane helix</keyword>
<dbReference type="PANTHER" id="PTHR45528">
    <property type="entry name" value="SENSOR HISTIDINE KINASE CPXA"/>
    <property type="match status" value="1"/>
</dbReference>
<evidence type="ECO:0000256" key="14">
    <source>
        <dbReference type="SAM" id="Phobius"/>
    </source>
</evidence>
<evidence type="ECO:0000313" key="16">
    <source>
        <dbReference type="EMBL" id="SFP80754.1"/>
    </source>
</evidence>
<dbReference type="SMART" id="SM00388">
    <property type="entry name" value="HisKA"/>
    <property type="match status" value="1"/>
</dbReference>
<feature type="transmembrane region" description="Helical" evidence="14">
    <location>
        <begin position="12"/>
        <end position="30"/>
    </location>
</feature>
<dbReference type="SUPFAM" id="SSF47384">
    <property type="entry name" value="Homodimeric domain of signal transducing histidine kinase"/>
    <property type="match status" value="1"/>
</dbReference>
<dbReference type="InterPro" id="IPR003594">
    <property type="entry name" value="HATPase_dom"/>
</dbReference>
<dbReference type="PANTHER" id="PTHR45528:SF1">
    <property type="entry name" value="SENSOR HISTIDINE KINASE CPXA"/>
    <property type="match status" value="1"/>
</dbReference>
<dbReference type="PRINTS" id="PR00344">
    <property type="entry name" value="BCTRLSENSOR"/>
</dbReference>
<evidence type="ECO:0000256" key="7">
    <source>
        <dbReference type="ARBA" id="ARBA00022692"/>
    </source>
</evidence>
<dbReference type="EC" id="2.7.13.3" evidence="3"/>
<dbReference type="InterPro" id="IPR005467">
    <property type="entry name" value="His_kinase_dom"/>
</dbReference>
<evidence type="ECO:0000259" key="15">
    <source>
        <dbReference type="PROSITE" id="PS50109"/>
    </source>
</evidence>
<dbReference type="GO" id="GO:0005524">
    <property type="term" value="F:ATP binding"/>
    <property type="evidence" value="ECO:0007669"/>
    <property type="project" value="UniProtKB-KW"/>
</dbReference>
<dbReference type="InterPro" id="IPR003661">
    <property type="entry name" value="HisK_dim/P_dom"/>
</dbReference>
<sequence>MSLWRNREIKRFAVAVSVLSTVLVIIGFSSSREAGILVLITAFLLCSTFFAFTAYRYRQIRKLSDYLRRICAGEHSLDIRDNVEGELSILKNEIYKVTLMLSEYNKKLQREKLLLSEHMADISHQLKTPLTSMMVMIDLLGNEDLPPEKRREFTARISSQLKRIEWLVSSLLKMARLDAGVVKMKRERVKVRTLIENALKPLLIPMEVKGITCTVTGQDETLTCDLQWTTEAIINILKNCIEHAPEHGKIEIAAKDNPLYFEIRISDNGPGISKEDLPHIFTRFYRGKNASPDSVGIGLAMARSIIKEQNGDITVESREGRGATFFIRLYKAVI</sequence>